<evidence type="ECO:0008006" key="3">
    <source>
        <dbReference type="Google" id="ProtNLM"/>
    </source>
</evidence>
<dbReference type="AlphaFoldDB" id="A0AAV2JPM9"/>
<evidence type="ECO:0000313" key="1">
    <source>
        <dbReference type="EMBL" id="CAL1578688.1"/>
    </source>
</evidence>
<evidence type="ECO:0000313" key="2">
    <source>
        <dbReference type="Proteomes" id="UP001497482"/>
    </source>
</evidence>
<dbReference type="EMBL" id="OZ035835">
    <property type="protein sequence ID" value="CAL1578688.1"/>
    <property type="molecule type" value="Genomic_DNA"/>
</dbReference>
<name>A0AAV2JPM9_KNICA</name>
<proteinExistence type="predicted"/>
<protein>
    <recommendedName>
        <fullName evidence="3">Secreted protein</fullName>
    </recommendedName>
</protein>
<accession>A0AAV2JPM9</accession>
<dbReference type="Proteomes" id="UP001497482">
    <property type="component" value="Chromosome 13"/>
</dbReference>
<gene>
    <name evidence="1" type="ORF">KC01_LOCUS9809</name>
</gene>
<reference evidence="1 2" key="1">
    <citation type="submission" date="2024-04" db="EMBL/GenBank/DDBJ databases">
        <authorList>
            <person name="Waldvogel A.-M."/>
            <person name="Schoenle A."/>
        </authorList>
    </citation>
    <scope>NUCLEOTIDE SEQUENCE [LARGE SCALE GENOMIC DNA]</scope>
</reference>
<organism evidence="1 2">
    <name type="scientific">Knipowitschia caucasica</name>
    <name type="common">Caucasian dwarf goby</name>
    <name type="synonym">Pomatoschistus caucasicus</name>
    <dbReference type="NCBI Taxonomy" id="637954"/>
    <lineage>
        <taxon>Eukaryota</taxon>
        <taxon>Metazoa</taxon>
        <taxon>Chordata</taxon>
        <taxon>Craniata</taxon>
        <taxon>Vertebrata</taxon>
        <taxon>Euteleostomi</taxon>
        <taxon>Actinopterygii</taxon>
        <taxon>Neopterygii</taxon>
        <taxon>Teleostei</taxon>
        <taxon>Neoteleostei</taxon>
        <taxon>Acanthomorphata</taxon>
        <taxon>Gobiaria</taxon>
        <taxon>Gobiiformes</taxon>
        <taxon>Gobioidei</taxon>
        <taxon>Gobiidae</taxon>
        <taxon>Gobiinae</taxon>
        <taxon>Knipowitschia</taxon>
    </lineage>
</organism>
<keyword evidence="2" id="KW-1185">Reference proteome</keyword>
<sequence length="77" mass="8562">MKPVLCWVLVRGSNKWSRLSVVLAVDVSCLHLRAAGVEFPSVEMCFPFLQPVMTTSCVVNLRLCDTRQIPSCPRGGR</sequence>